<protein>
    <recommendedName>
        <fullName evidence="1">F-box domain-containing protein</fullName>
    </recommendedName>
</protein>
<dbReference type="InterPro" id="IPR036047">
    <property type="entry name" value="F-box-like_dom_sf"/>
</dbReference>
<sequence length="411" mass="46806">MTGLSQLPHDILYIVCSELERDLLSLCCLARVCRSFNQAARKLVFRHVGGVRQEKQHLLTRSFAEDPDLRSSVKSCRSFCVKYRGKIFDYGTEKALDFEKFPNLREITVQMTSFPVDISKRPVTWNFECDIFDTCSFAGVHTINLTGPSIAVLDPTDMVRFMSLPDVRNIVAAGCDDWVSPLLQPAFIEVKTALTSLDIRGRRDTVFWSVAPTSLWHILSCCPRLEHLRCHTPSYFAHLKSETGLHTMLEPIRESLKSLELFQDYQPRPTTSGEGVLMNFSWFPTLVELHIPSRYLFLSRNSFDRSEGLHKMLPRCLRRLRVEFQKVARAAIIGTGPGDVDQATLSQSWLLELPIEKPTSFPELKEVIMVDVPRPGGQSESLRPQWSPPDDIVETFSQAGIKLDVRLSYVR</sequence>
<reference evidence="2 3" key="1">
    <citation type="submission" date="2020-01" db="EMBL/GenBank/DDBJ databases">
        <authorList>
            <consortium name="DOE Joint Genome Institute"/>
            <person name="Haridas S."/>
            <person name="Albert R."/>
            <person name="Binder M."/>
            <person name="Bloem J."/>
            <person name="Labutti K."/>
            <person name="Salamov A."/>
            <person name="Andreopoulos B."/>
            <person name="Baker S.E."/>
            <person name="Barry K."/>
            <person name="Bills G."/>
            <person name="Bluhm B.H."/>
            <person name="Cannon C."/>
            <person name="Castanera R."/>
            <person name="Culley D.E."/>
            <person name="Daum C."/>
            <person name="Ezra D."/>
            <person name="Gonzalez J.B."/>
            <person name="Henrissat B."/>
            <person name="Kuo A."/>
            <person name="Liang C."/>
            <person name="Lipzen A."/>
            <person name="Lutzoni F."/>
            <person name="Magnuson J."/>
            <person name="Mondo S."/>
            <person name="Nolan M."/>
            <person name="Ohm R."/>
            <person name="Pangilinan J."/>
            <person name="Park H.-J.H."/>
            <person name="Ramirez L."/>
            <person name="Alfaro M."/>
            <person name="Sun H."/>
            <person name="Tritt A."/>
            <person name="Yoshinaga Y."/>
            <person name="Zwiers L.-H.L."/>
            <person name="Turgeon B.G."/>
            <person name="Goodwin S.B."/>
            <person name="Spatafora J.W."/>
            <person name="Crous P.W."/>
            <person name="Grigoriev I.V."/>
        </authorList>
    </citation>
    <scope>NUCLEOTIDE SEQUENCE [LARGE SCALE GENOMIC DNA]</scope>
    <source>
        <strain evidence="2 3">CBS 611.86</strain>
    </source>
</reference>
<evidence type="ECO:0000259" key="1">
    <source>
        <dbReference type="Pfam" id="PF12937"/>
    </source>
</evidence>
<organism evidence="2 3">
    <name type="scientific">Massariosphaeria phaeospora</name>
    <dbReference type="NCBI Taxonomy" id="100035"/>
    <lineage>
        <taxon>Eukaryota</taxon>
        <taxon>Fungi</taxon>
        <taxon>Dikarya</taxon>
        <taxon>Ascomycota</taxon>
        <taxon>Pezizomycotina</taxon>
        <taxon>Dothideomycetes</taxon>
        <taxon>Pleosporomycetidae</taxon>
        <taxon>Pleosporales</taxon>
        <taxon>Pleosporales incertae sedis</taxon>
        <taxon>Massariosphaeria</taxon>
    </lineage>
</organism>
<evidence type="ECO:0000313" key="3">
    <source>
        <dbReference type="Proteomes" id="UP000481861"/>
    </source>
</evidence>
<feature type="domain" description="F-box" evidence="1">
    <location>
        <begin position="4"/>
        <end position="42"/>
    </location>
</feature>
<dbReference type="InterPro" id="IPR001810">
    <property type="entry name" value="F-box_dom"/>
</dbReference>
<evidence type="ECO:0000313" key="2">
    <source>
        <dbReference type="EMBL" id="KAF2877141.1"/>
    </source>
</evidence>
<dbReference type="EMBL" id="JAADJZ010000002">
    <property type="protein sequence ID" value="KAF2877141.1"/>
    <property type="molecule type" value="Genomic_DNA"/>
</dbReference>
<name>A0A7C8MHR1_9PLEO</name>
<dbReference type="Pfam" id="PF12937">
    <property type="entry name" value="F-box-like"/>
    <property type="match status" value="1"/>
</dbReference>
<accession>A0A7C8MHR1</accession>
<keyword evidence="3" id="KW-1185">Reference proteome</keyword>
<gene>
    <name evidence="2" type="ORF">BDV95DRAFT_139342</name>
</gene>
<dbReference type="OrthoDB" id="3792203at2759"/>
<dbReference type="AlphaFoldDB" id="A0A7C8MHR1"/>
<proteinExistence type="predicted"/>
<comment type="caution">
    <text evidence="2">The sequence shown here is derived from an EMBL/GenBank/DDBJ whole genome shotgun (WGS) entry which is preliminary data.</text>
</comment>
<dbReference type="SUPFAM" id="SSF81383">
    <property type="entry name" value="F-box domain"/>
    <property type="match status" value="1"/>
</dbReference>
<dbReference type="Proteomes" id="UP000481861">
    <property type="component" value="Unassembled WGS sequence"/>
</dbReference>